<evidence type="ECO:0000313" key="1">
    <source>
        <dbReference type="EMBL" id="PIR38305.1"/>
    </source>
</evidence>
<reference evidence="1 2" key="1">
    <citation type="submission" date="2017-09" db="EMBL/GenBank/DDBJ databases">
        <title>Depth-based differentiation of microbial function through sediment-hosted aquifers and enrichment of novel symbionts in the deep terrestrial subsurface.</title>
        <authorList>
            <person name="Probst A.J."/>
            <person name="Ladd B."/>
            <person name="Jarett J.K."/>
            <person name="Geller-Mcgrath D.E."/>
            <person name="Sieber C.M."/>
            <person name="Emerson J.B."/>
            <person name="Anantharaman K."/>
            <person name="Thomas B.C."/>
            <person name="Malmstrom R."/>
            <person name="Stieglmeier M."/>
            <person name="Klingl A."/>
            <person name="Woyke T."/>
            <person name="Ryan C.M."/>
            <person name="Banfield J.F."/>
        </authorList>
    </citation>
    <scope>NUCLEOTIDE SEQUENCE [LARGE SCALE GENOMIC DNA]</scope>
    <source>
        <strain evidence="1">CG10_big_fil_rev_8_21_14_0_10_42_12</strain>
    </source>
</reference>
<protein>
    <recommendedName>
        <fullName evidence="3">PsbP C-terminal domain-containing protein</fullName>
    </recommendedName>
</protein>
<comment type="caution">
    <text evidence="1">The sequence shown here is derived from an EMBL/GenBank/DDBJ whole genome shotgun (WGS) entry which is preliminary data.</text>
</comment>
<sequence>MKKNYLITVLVLFIVVLAFNKFTEPQEEVPSADLMRNGTYTINDEMRRRVTLDDFGGIQYEFRTEPNGYILVEQGLVEGDDADLQKIYVLMLEKDYAEFTDSTEPREGPPAITMYIFENSQIMFPLQWAQNHAIYSNINTAALDVAEVTVGGANTIRYTADGLYMTDNVVVAHGGYVYVISGAHLANNDVYQQGFENLVKSIKFVATP</sequence>
<organism evidence="1 2">
    <name type="scientific">Candidatus Zambryskibacteria bacterium CG10_big_fil_rev_8_21_14_0_10_42_12</name>
    <dbReference type="NCBI Taxonomy" id="1975115"/>
    <lineage>
        <taxon>Bacteria</taxon>
        <taxon>Candidatus Zambryskiibacteriota</taxon>
    </lineage>
</organism>
<dbReference type="Proteomes" id="UP000231333">
    <property type="component" value="Unassembled WGS sequence"/>
</dbReference>
<evidence type="ECO:0008006" key="3">
    <source>
        <dbReference type="Google" id="ProtNLM"/>
    </source>
</evidence>
<evidence type="ECO:0000313" key="2">
    <source>
        <dbReference type="Proteomes" id="UP000231333"/>
    </source>
</evidence>
<accession>A0A2H0QXF4</accession>
<dbReference type="EMBL" id="PCXL01000011">
    <property type="protein sequence ID" value="PIR38305.1"/>
    <property type="molecule type" value="Genomic_DNA"/>
</dbReference>
<gene>
    <name evidence="1" type="ORF">COV34_01715</name>
</gene>
<dbReference type="AlphaFoldDB" id="A0A2H0QXF4"/>
<proteinExistence type="predicted"/>
<name>A0A2H0QXF4_9BACT</name>